<protein>
    <submittedName>
        <fullName evidence="3">DUF2752 domain-containing protein</fullName>
    </submittedName>
</protein>
<evidence type="ECO:0000256" key="1">
    <source>
        <dbReference type="SAM" id="MobiDB-lite"/>
    </source>
</evidence>
<feature type="transmembrane region" description="Helical" evidence="2">
    <location>
        <begin position="28"/>
        <end position="47"/>
    </location>
</feature>
<keyword evidence="2" id="KW-0472">Membrane</keyword>
<reference evidence="3 4" key="1">
    <citation type="submission" date="2022-07" db="EMBL/GenBank/DDBJ databases">
        <title>Novel species in genus cellulomonas.</title>
        <authorList>
            <person name="Ye L."/>
        </authorList>
    </citation>
    <scope>NUCLEOTIDE SEQUENCE [LARGE SCALE GENOMIC DNA]</scope>
    <source>
        <strain evidence="4">zg-Y338</strain>
    </source>
</reference>
<keyword evidence="2" id="KW-0812">Transmembrane</keyword>
<dbReference type="RefSeq" id="WP_227568862.1">
    <property type="nucleotide sequence ID" value="NZ_CP101988.1"/>
</dbReference>
<dbReference type="Pfam" id="PF10825">
    <property type="entry name" value="DUF2752"/>
    <property type="match status" value="1"/>
</dbReference>
<dbReference type="InterPro" id="IPR021215">
    <property type="entry name" value="DUF2752"/>
</dbReference>
<evidence type="ECO:0000313" key="4">
    <source>
        <dbReference type="Proteomes" id="UP001316189"/>
    </source>
</evidence>
<feature type="region of interest" description="Disordered" evidence="1">
    <location>
        <begin position="1"/>
        <end position="20"/>
    </location>
</feature>
<name>A0ABY5L1C4_9CELL</name>
<proteinExistence type="predicted"/>
<feature type="transmembrane region" description="Helical" evidence="2">
    <location>
        <begin position="87"/>
        <end position="108"/>
    </location>
</feature>
<dbReference type="EMBL" id="CP101988">
    <property type="protein sequence ID" value="UUI76580.1"/>
    <property type="molecule type" value="Genomic_DNA"/>
</dbReference>
<organism evidence="3 4">
    <name type="scientific">Cellulomonas chengniuliangii</name>
    <dbReference type="NCBI Taxonomy" id="2968084"/>
    <lineage>
        <taxon>Bacteria</taxon>
        <taxon>Bacillati</taxon>
        <taxon>Actinomycetota</taxon>
        <taxon>Actinomycetes</taxon>
        <taxon>Micrococcales</taxon>
        <taxon>Cellulomonadaceae</taxon>
        <taxon>Cellulomonas</taxon>
    </lineage>
</organism>
<evidence type="ECO:0000313" key="3">
    <source>
        <dbReference type="EMBL" id="UUI76580.1"/>
    </source>
</evidence>
<keyword evidence="4" id="KW-1185">Reference proteome</keyword>
<gene>
    <name evidence="3" type="ORF">NP064_06750</name>
</gene>
<accession>A0ABY5L1C4</accession>
<dbReference type="Proteomes" id="UP001316189">
    <property type="component" value="Chromosome"/>
</dbReference>
<sequence>MPGPQHRPLPVSGAGGAASGPRARLTRLRAPGAVAVAIAGATCWLALVDPHTPGEYGVCPLLALTGLYCAGCGGLRATHDLAHGDLAGAWAMNPLLVLAVPLVAVLWARWAARRWRGAPVPPREQPRLWPAWSLLVVVVGYSVLRNVPALAPVLAP</sequence>
<keyword evidence="2" id="KW-1133">Transmembrane helix</keyword>
<evidence type="ECO:0000256" key="2">
    <source>
        <dbReference type="SAM" id="Phobius"/>
    </source>
</evidence>